<proteinExistence type="predicted"/>
<accession>A0A392R058</accession>
<dbReference type="AlphaFoldDB" id="A0A392R058"/>
<organism evidence="1 2">
    <name type="scientific">Trifolium medium</name>
    <dbReference type="NCBI Taxonomy" id="97028"/>
    <lineage>
        <taxon>Eukaryota</taxon>
        <taxon>Viridiplantae</taxon>
        <taxon>Streptophyta</taxon>
        <taxon>Embryophyta</taxon>
        <taxon>Tracheophyta</taxon>
        <taxon>Spermatophyta</taxon>
        <taxon>Magnoliopsida</taxon>
        <taxon>eudicotyledons</taxon>
        <taxon>Gunneridae</taxon>
        <taxon>Pentapetalae</taxon>
        <taxon>rosids</taxon>
        <taxon>fabids</taxon>
        <taxon>Fabales</taxon>
        <taxon>Fabaceae</taxon>
        <taxon>Papilionoideae</taxon>
        <taxon>50 kb inversion clade</taxon>
        <taxon>NPAAA clade</taxon>
        <taxon>Hologalegina</taxon>
        <taxon>IRL clade</taxon>
        <taxon>Trifolieae</taxon>
        <taxon>Trifolium</taxon>
    </lineage>
</organism>
<dbReference type="EMBL" id="LXQA010173851">
    <property type="protein sequence ID" value="MCI29629.1"/>
    <property type="molecule type" value="Genomic_DNA"/>
</dbReference>
<keyword evidence="2" id="KW-1185">Reference proteome</keyword>
<evidence type="ECO:0000313" key="1">
    <source>
        <dbReference type="EMBL" id="MCI29629.1"/>
    </source>
</evidence>
<name>A0A392R058_9FABA</name>
<sequence length="27" mass="3002">MSEIILPGEGECRLATSAQNSWVQLRI</sequence>
<reference evidence="1 2" key="1">
    <citation type="journal article" date="2018" name="Front. Plant Sci.">
        <title>Red Clover (Trifolium pratense) and Zigzag Clover (T. medium) - A Picture of Genomic Similarities and Differences.</title>
        <authorList>
            <person name="Dluhosova J."/>
            <person name="Istvanek J."/>
            <person name="Nedelnik J."/>
            <person name="Repkova J."/>
        </authorList>
    </citation>
    <scope>NUCLEOTIDE SEQUENCE [LARGE SCALE GENOMIC DNA]</scope>
    <source>
        <strain evidence="2">cv. 10/8</strain>
        <tissue evidence="1">Leaf</tissue>
    </source>
</reference>
<dbReference type="Proteomes" id="UP000265520">
    <property type="component" value="Unassembled WGS sequence"/>
</dbReference>
<evidence type="ECO:0000313" key="2">
    <source>
        <dbReference type="Proteomes" id="UP000265520"/>
    </source>
</evidence>
<protein>
    <submittedName>
        <fullName evidence="1">Uncharacterized protein</fullName>
    </submittedName>
</protein>
<feature type="non-terminal residue" evidence="1">
    <location>
        <position position="27"/>
    </location>
</feature>
<comment type="caution">
    <text evidence="1">The sequence shown here is derived from an EMBL/GenBank/DDBJ whole genome shotgun (WGS) entry which is preliminary data.</text>
</comment>